<name>A0A4U0FGM2_9BACL</name>
<keyword evidence="6 7" id="KW-0472">Membrane</keyword>
<dbReference type="GO" id="GO:0055085">
    <property type="term" value="P:transmembrane transport"/>
    <property type="evidence" value="ECO:0007669"/>
    <property type="project" value="InterPro"/>
</dbReference>
<dbReference type="GO" id="GO:0005886">
    <property type="term" value="C:plasma membrane"/>
    <property type="evidence" value="ECO:0007669"/>
    <property type="project" value="UniProtKB-SubCell"/>
</dbReference>
<reference evidence="9 10" key="1">
    <citation type="submission" date="2019-04" db="EMBL/GenBank/DDBJ databases">
        <title>Cohnella sp. nov., isolated from soil.</title>
        <authorList>
            <person name="Kim W."/>
        </authorList>
    </citation>
    <scope>NUCLEOTIDE SEQUENCE [LARGE SCALE GENOMIC DNA]</scope>
    <source>
        <strain evidence="9 10">CAU 1483</strain>
    </source>
</reference>
<dbReference type="CDD" id="cd06261">
    <property type="entry name" value="TM_PBP2"/>
    <property type="match status" value="1"/>
</dbReference>
<dbReference type="RefSeq" id="WP_136775750.1">
    <property type="nucleotide sequence ID" value="NZ_SUPK01000001.1"/>
</dbReference>
<dbReference type="InterPro" id="IPR035906">
    <property type="entry name" value="MetI-like_sf"/>
</dbReference>
<feature type="transmembrane region" description="Helical" evidence="7">
    <location>
        <begin position="12"/>
        <end position="37"/>
    </location>
</feature>
<gene>
    <name evidence="9" type="ORF">E5161_01130</name>
</gene>
<feature type="transmembrane region" description="Helical" evidence="7">
    <location>
        <begin position="73"/>
        <end position="94"/>
    </location>
</feature>
<keyword evidence="10" id="KW-1185">Reference proteome</keyword>
<evidence type="ECO:0000313" key="9">
    <source>
        <dbReference type="EMBL" id="TJY44030.1"/>
    </source>
</evidence>
<comment type="caution">
    <text evidence="9">The sequence shown here is derived from an EMBL/GenBank/DDBJ whole genome shotgun (WGS) entry which is preliminary data.</text>
</comment>
<protein>
    <submittedName>
        <fullName evidence="9">Sugar ABC transporter permease</fullName>
    </submittedName>
</protein>
<keyword evidence="3" id="KW-1003">Cell membrane</keyword>
<feature type="transmembrane region" description="Helical" evidence="7">
    <location>
        <begin position="200"/>
        <end position="222"/>
    </location>
</feature>
<sequence>MGRLAVREAMWAYLFIAPVVLGLAVFYMAPAVASFYLSLTQWDGLSSPSFIGLENFVELAQDEVYLRSLWNTLLYTFATVPLTCALALVLAALLNTSIKGMTAYRTIYFIPVITMPIAVGMVWRWLYNSQYGLINYVLGSLHLPQPNWLFDERIALMSIVIISVWSGIGYSAVILLAGLQGISQNYYEAADLDGASKIYQFFKITIPLLGPSLFFVLVISFINSFQVFDLVYIMVGRNDSLLDATRTVVYSVWENGFKFFNMGYASSQAFVLFVVILLFTIVQMYFQKKWVHYQ</sequence>
<evidence type="ECO:0000256" key="5">
    <source>
        <dbReference type="ARBA" id="ARBA00022989"/>
    </source>
</evidence>
<evidence type="ECO:0000256" key="7">
    <source>
        <dbReference type="RuleBase" id="RU363032"/>
    </source>
</evidence>
<dbReference type="Pfam" id="PF00528">
    <property type="entry name" value="BPD_transp_1"/>
    <property type="match status" value="1"/>
</dbReference>
<keyword evidence="4 7" id="KW-0812">Transmembrane</keyword>
<comment type="similarity">
    <text evidence="7">Belongs to the binding-protein-dependent transport system permease family.</text>
</comment>
<evidence type="ECO:0000256" key="4">
    <source>
        <dbReference type="ARBA" id="ARBA00022692"/>
    </source>
</evidence>
<dbReference type="SUPFAM" id="SSF161098">
    <property type="entry name" value="MetI-like"/>
    <property type="match status" value="1"/>
</dbReference>
<feature type="transmembrane region" description="Helical" evidence="7">
    <location>
        <begin position="265"/>
        <end position="286"/>
    </location>
</feature>
<evidence type="ECO:0000256" key="3">
    <source>
        <dbReference type="ARBA" id="ARBA00022475"/>
    </source>
</evidence>
<comment type="subcellular location">
    <subcellularLocation>
        <location evidence="1 7">Cell membrane</location>
        <topology evidence="1 7">Multi-pass membrane protein</topology>
    </subcellularLocation>
</comment>
<evidence type="ECO:0000256" key="2">
    <source>
        <dbReference type="ARBA" id="ARBA00022448"/>
    </source>
</evidence>
<dbReference type="PROSITE" id="PS50928">
    <property type="entry name" value="ABC_TM1"/>
    <property type="match status" value="1"/>
</dbReference>
<feature type="transmembrane region" description="Helical" evidence="7">
    <location>
        <begin position="106"/>
        <end position="126"/>
    </location>
</feature>
<evidence type="ECO:0000256" key="6">
    <source>
        <dbReference type="ARBA" id="ARBA00023136"/>
    </source>
</evidence>
<evidence type="ECO:0000259" key="8">
    <source>
        <dbReference type="PROSITE" id="PS50928"/>
    </source>
</evidence>
<keyword evidence="5 7" id="KW-1133">Transmembrane helix</keyword>
<dbReference type="Gene3D" id="1.10.3720.10">
    <property type="entry name" value="MetI-like"/>
    <property type="match status" value="1"/>
</dbReference>
<dbReference type="InterPro" id="IPR000515">
    <property type="entry name" value="MetI-like"/>
</dbReference>
<accession>A0A4U0FGM2</accession>
<dbReference type="EMBL" id="SUPK01000001">
    <property type="protein sequence ID" value="TJY44030.1"/>
    <property type="molecule type" value="Genomic_DNA"/>
</dbReference>
<dbReference type="PANTHER" id="PTHR30193:SF37">
    <property type="entry name" value="INNER MEMBRANE ABC TRANSPORTER PERMEASE PROTEIN YCJO"/>
    <property type="match status" value="1"/>
</dbReference>
<feature type="transmembrane region" description="Helical" evidence="7">
    <location>
        <begin position="154"/>
        <end position="179"/>
    </location>
</feature>
<evidence type="ECO:0000313" key="10">
    <source>
        <dbReference type="Proteomes" id="UP000309673"/>
    </source>
</evidence>
<evidence type="ECO:0000256" key="1">
    <source>
        <dbReference type="ARBA" id="ARBA00004651"/>
    </source>
</evidence>
<dbReference type="OrthoDB" id="9788108at2"/>
<organism evidence="9 10">
    <name type="scientific">Cohnella pontilimi</name>
    <dbReference type="NCBI Taxonomy" id="2564100"/>
    <lineage>
        <taxon>Bacteria</taxon>
        <taxon>Bacillati</taxon>
        <taxon>Bacillota</taxon>
        <taxon>Bacilli</taxon>
        <taxon>Bacillales</taxon>
        <taxon>Paenibacillaceae</taxon>
        <taxon>Cohnella</taxon>
    </lineage>
</organism>
<proteinExistence type="inferred from homology"/>
<feature type="domain" description="ABC transmembrane type-1" evidence="8">
    <location>
        <begin position="69"/>
        <end position="283"/>
    </location>
</feature>
<dbReference type="PANTHER" id="PTHR30193">
    <property type="entry name" value="ABC TRANSPORTER PERMEASE PROTEIN"/>
    <property type="match status" value="1"/>
</dbReference>
<dbReference type="AlphaFoldDB" id="A0A4U0FGM2"/>
<dbReference type="InterPro" id="IPR051393">
    <property type="entry name" value="ABC_transporter_permease"/>
</dbReference>
<dbReference type="Proteomes" id="UP000309673">
    <property type="component" value="Unassembled WGS sequence"/>
</dbReference>
<keyword evidence="2 7" id="KW-0813">Transport</keyword>